<dbReference type="PANTHER" id="PTHR47495">
    <property type="entry name" value="ALDEHYDE DEHYDROGENASE"/>
    <property type="match status" value="1"/>
</dbReference>
<dbReference type="Gene3D" id="3.90.1170.50">
    <property type="entry name" value="Aldehyde oxidase/xanthine dehydrogenase, a/b hammerhead"/>
    <property type="match status" value="1"/>
</dbReference>
<gene>
    <name evidence="2" type="primary">iorB</name>
    <name evidence="2" type="ordered locus">RLO149_c043170</name>
</gene>
<dbReference type="eggNOG" id="COG1529">
    <property type="taxonomic scope" value="Bacteria"/>
</dbReference>
<dbReference type="InterPro" id="IPR037165">
    <property type="entry name" value="AldOxase/xan_DH_Mopterin-bd_sf"/>
</dbReference>
<dbReference type="GO" id="GO:0047121">
    <property type="term" value="F:isoquinoline 1-oxidoreductase activity"/>
    <property type="evidence" value="ECO:0007669"/>
    <property type="project" value="UniProtKB-EC"/>
</dbReference>
<evidence type="ECO:0000313" key="2">
    <source>
        <dbReference type="EMBL" id="AEI96213.1"/>
    </source>
</evidence>
<dbReference type="EC" id="1.3.99.16" evidence="2"/>
<dbReference type="KEGG" id="rli:RLO149_c043170"/>
<reference evidence="2 3" key="1">
    <citation type="journal article" date="2011" name="BMC Genomics">
        <title>Comparative genome analysis and genome-guided physiological analysis of Roseobacter litoralis.</title>
        <authorList>
            <person name="Kalhoefer D."/>
            <person name="Thole S."/>
            <person name="Voget S."/>
            <person name="Lehmann R."/>
            <person name="Liesegang H."/>
            <person name="Wollher A."/>
            <person name="Daniel R."/>
            <person name="Simon M."/>
            <person name="Brinkhoff T."/>
        </authorList>
    </citation>
    <scope>NUCLEOTIDE SEQUENCE [LARGE SCALE GENOMIC DNA]</scope>
    <source>
        <strain evidence="3">ATCC 49566 / DSM 6996 / JCM 21268 / NBRC 15278 / OCh 149</strain>
    </source>
</reference>
<dbReference type="PANTHER" id="PTHR47495:SF2">
    <property type="entry name" value="ALDEHYDE DEHYDROGENASE"/>
    <property type="match status" value="1"/>
</dbReference>
<dbReference type="InterPro" id="IPR008274">
    <property type="entry name" value="AldOxase/xan_DH_MoCoBD1"/>
</dbReference>
<dbReference type="PROSITE" id="PS51318">
    <property type="entry name" value="TAT"/>
    <property type="match status" value="1"/>
</dbReference>
<dbReference type="STRING" id="391595.RLO149_c043170"/>
<dbReference type="InterPro" id="IPR052516">
    <property type="entry name" value="N-heterocyclic_Hydroxylase"/>
</dbReference>
<feature type="domain" description="Aldehyde oxidase/xanthine dehydrogenase a/b hammerhead" evidence="1">
    <location>
        <begin position="219"/>
        <end position="297"/>
    </location>
</feature>
<dbReference type="PIRSF" id="PIRSF036389">
    <property type="entry name" value="IOR_B"/>
    <property type="match status" value="1"/>
</dbReference>
<keyword evidence="2" id="KW-0560">Oxidoreductase</keyword>
<accession>F7ZI77</accession>
<dbReference type="HOGENOM" id="CLU_013917_0_0_5"/>
<name>F7ZI77_ROSLO</name>
<dbReference type="OrthoDB" id="9767994at2"/>
<dbReference type="Pfam" id="PF02738">
    <property type="entry name" value="MoCoBD_1"/>
    <property type="match status" value="1"/>
</dbReference>
<dbReference type="InterPro" id="IPR006311">
    <property type="entry name" value="TAT_signal"/>
</dbReference>
<dbReference type="EMBL" id="CP002623">
    <property type="protein sequence ID" value="AEI96213.1"/>
    <property type="molecule type" value="Genomic_DNA"/>
</dbReference>
<dbReference type="InterPro" id="IPR046867">
    <property type="entry name" value="AldOxase/xan_DH_MoCoBD2"/>
</dbReference>
<dbReference type="AlphaFoldDB" id="F7ZI77"/>
<dbReference type="InterPro" id="IPR000674">
    <property type="entry name" value="Ald_Oxase/Xan_DH_a/b"/>
</dbReference>
<dbReference type="Proteomes" id="UP000001353">
    <property type="component" value="Chromosome"/>
</dbReference>
<evidence type="ECO:0000313" key="3">
    <source>
        <dbReference type="Proteomes" id="UP000001353"/>
    </source>
</evidence>
<sequence length="727" mass="77654">MQFTKPVELQATVKSPGPSRRSFLVGATGLVVAMALPIKGRTQALAAADAKFAPNAFIRVSPDNVVTVLIKHLEMGQGANTGLAILAADEMDADWSQIRAEQAPDDPALYANLAFGVQGTGGSTGLANSYMTMREAGATARALLVEAAAQTWGISAGDISVSTGVVTNETTGQTATFGELAERAATLPMPQDVQLKDPSDFKLIGAEGITRLDAADKARGQSTFSIDVMREGMQVVTVLHPPKFGAVLSSLDASAALDVPGVNAVREIPSGVAVYGVDTFAALRGRDALIAQWDETNAETRSSRDLEEQFLEAARSPARVAENIGDVDASLDQSERTFEAEYIFPYLAHAAMEPLDGVIEWTPEQADVWSAIQIPTIAAPVFSSTLGVAPDAVSIHTMYAGGSFGHRSTPTNHFESELAHVAAAAGPGAYKLQWTREDDMTQGYYRPLTVHRFRGGLDADGNITCWDNTVANQSIMAGTMFEQALMTDGLDRTSYEGSTDLPYALPARRVSWAQMQTGVPVLWWRAVGHTHTAYATETFLDELLIAGGRDPVQGRLDLITEDRPRDRAVLERVAEMAQWSGPGTGERRYGVALHRSFGSFVAQIAEVEDRDGTPHVTRVWCALDCGVAVTPDVIRAQMEGGIGFGLSATLFEQLTLEAGGTVRERNYGAYRVLGLEEMPEIMVDIMPSEVAPTGVGEPGTPPISAAVGNAWRAHTGQTPRRLPIIGA</sequence>
<dbReference type="Pfam" id="PF20256">
    <property type="entry name" value="MoCoBD_2"/>
    <property type="match status" value="2"/>
</dbReference>
<protein>
    <submittedName>
        <fullName evidence="2">Isoquinoline 1-oxidoreductase subunit beta</fullName>
        <ecNumber evidence="2">1.3.99.16</ecNumber>
    </submittedName>
</protein>
<evidence type="ECO:0000259" key="1">
    <source>
        <dbReference type="SMART" id="SM01008"/>
    </source>
</evidence>
<keyword evidence="3" id="KW-1185">Reference proteome</keyword>
<dbReference type="InterPro" id="IPR012368">
    <property type="entry name" value="OxRdtase_Mopterin-bd_su_IorB"/>
</dbReference>
<organism evidence="2 3">
    <name type="scientific">Roseobacter litoralis (strain ATCC 49566 / DSM 6996 / JCM 21268 / NBRC 15278 / OCh 149)</name>
    <dbReference type="NCBI Taxonomy" id="391595"/>
    <lineage>
        <taxon>Bacteria</taxon>
        <taxon>Pseudomonadati</taxon>
        <taxon>Pseudomonadota</taxon>
        <taxon>Alphaproteobacteria</taxon>
        <taxon>Rhodobacterales</taxon>
        <taxon>Roseobacteraceae</taxon>
        <taxon>Roseobacter</taxon>
    </lineage>
</organism>
<dbReference type="SMART" id="SM01008">
    <property type="entry name" value="Ald_Xan_dh_C"/>
    <property type="match status" value="1"/>
</dbReference>
<proteinExistence type="predicted"/>
<dbReference type="RefSeq" id="WP_013964092.1">
    <property type="nucleotide sequence ID" value="NC_015730.1"/>
</dbReference>
<dbReference type="Gene3D" id="3.30.365.10">
    <property type="entry name" value="Aldehyde oxidase/xanthine dehydrogenase, molybdopterin binding domain"/>
    <property type="match status" value="4"/>
</dbReference>
<dbReference type="SUPFAM" id="SSF56003">
    <property type="entry name" value="Molybdenum cofactor-binding domain"/>
    <property type="match status" value="2"/>
</dbReference>